<gene>
    <name evidence="1" type="ORF">PIB30_077881</name>
</gene>
<dbReference type="PANTHER" id="PTHR36397:SF1">
    <property type="entry name" value="OS04G0482900 PROTEIN"/>
    <property type="match status" value="1"/>
</dbReference>
<protein>
    <submittedName>
        <fullName evidence="1">Uncharacterized protein</fullName>
    </submittedName>
</protein>
<dbReference type="PANTHER" id="PTHR36397">
    <property type="entry name" value="OSJNBA0081L15.1 PROTEIN"/>
    <property type="match status" value="1"/>
</dbReference>
<dbReference type="EMBL" id="JASCZI010152094">
    <property type="protein sequence ID" value="MED6175385.1"/>
    <property type="molecule type" value="Genomic_DNA"/>
</dbReference>
<name>A0ABU6VSQ5_9FABA</name>
<keyword evidence="2" id="KW-1185">Reference proteome</keyword>
<reference evidence="1 2" key="1">
    <citation type="journal article" date="2023" name="Plants (Basel)">
        <title>Bridging the Gap: Combining Genomics and Transcriptomics Approaches to Understand Stylosanthes scabra, an Orphan Legume from the Brazilian Caatinga.</title>
        <authorList>
            <person name="Ferreira-Neto J.R.C."/>
            <person name="da Silva M.D."/>
            <person name="Binneck E."/>
            <person name="de Melo N.F."/>
            <person name="da Silva R.H."/>
            <person name="de Melo A.L.T.M."/>
            <person name="Pandolfi V."/>
            <person name="Bustamante F.O."/>
            <person name="Brasileiro-Vidal A.C."/>
            <person name="Benko-Iseppon A.M."/>
        </authorList>
    </citation>
    <scope>NUCLEOTIDE SEQUENCE [LARGE SCALE GENOMIC DNA]</scope>
    <source>
        <tissue evidence="1">Leaves</tissue>
    </source>
</reference>
<sequence>MAMASWNSSLGLYQKTTSFQISCRKRDRDRDRERSSIHPYKVVEITPPPKCLGVRCLPPVSPQPLPNSQLFHFRLSLFPS</sequence>
<evidence type="ECO:0000313" key="2">
    <source>
        <dbReference type="Proteomes" id="UP001341840"/>
    </source>
</evidence>
<accession>A0ABU6VSQ5</accession>
<comment type="caution">
    <text evidence="1">The sequence shown here is derived from an EMBL/GenBank/DDBJ whole genome shotgun (WGS) entry which is preliminary data.</text>
</comment>
<organism evidence="1 2">
    <name type="scientific">Stylosanthes scabra</name>
    <dbReference type="NCBI Taxonomy" id="79078"/>
    <lineage>
        <taxon>Eukaryota</taxon>
        <taxon>Viridiplantae</taxon>
        <taxon>Streptophyta</taxon>
        <taxon>Embryophyta</taxon>
        <taxon>Tracheophyta</taxon>
        <taxon>Spermatophyta</taxon>
        <taxon>Magnoliopsida</taxon>
        <taxon>eudicotyledons</taxon>
        <taxon>Gunneridae</taxon>
        <taxon>Pentapetalae</taxon>
        <taxon>rosids</taxon>
        <taxon>fabids</taxon>
        <taxon>Fabales</taxon>
        <taxon>Fabaceae</taxon>
        <taxon>Papilionoideae</taxon>
        <taxon>50 kb inversion clade</taxon>
        <taxon>dalbergioids sensu lato</taxon>
        <taxon>Dalbergieae</taxon>
        <taxon>Pterocarpus clade</taxon>
        <taxon>Stylosanthes</taxon>
    </lineage>
</organism>
<evidence type="ECO:0000313" key="1">
    <source>
        <dbReference type="EMBL" id="MED6175385.1"/>
    </source>
</evidence>
<dbReference type="Proteomes" id="UP001341840">
    <property type="component" value="Unassembled WGS sequence"/>
</dbReference>
<proteinExistence type="predicted"/>